<dbReference type="InterPro" id="IPR007219">
    <property type="entry name" value="XnlR_reg_dom"/>
</dbReference>
<comment type="caution">
    <text evidence="8">The sequence shown here is derived from an EMBL/GenBank/DDBJ whole genome shotgun (WGS) entry which is preliminary data.</text>
</comment>
<evidence type="ECO:0000256" key="3">
    <source>
        <dbReference type="ARBA" id="ARBA00023015"/>
    </source>
</evidence>
<evidence type="ECO:0000313" key="9">
    <source>
        <dbReference type="Proteomes" id="UP000738349"/>
    </source>
</evidence>
<evidence type="ECO:0000256" key="2">
    <source>
        <dbReference type="ARBA" id="ARBA00022723"/>
    </source>
</evidence>
<evidence type="ECO:0000313" key="8">
    <source>
        <dbReference type="EMBL" id="KAH7165273.1"/>
    </source>
</evidence>
<dbReference type="CDD" id="cd00067">
    <property type="entry name" value="GAL4"/>
    <property type="match status" value="2"/>
</dbReference>
<dbReference type="InterPro" id="IPR001138">
    <property type="entry name" value="Zn2Cys6_DnaBD"/>
</dbReference>
<name>A0A9P9FMH3_9HYPO</name>
<evidence type="ECO:0000259" key="7">
    <source>
        <dbReference type="PROSITE" id="PS50048"/>
    </source>
</evidence>
<dbReference type="OrthoDB" id="2563500at2759"/>
<sequence length="788" mass="87876">MGSSPQQSVPGPSQESPVHRKSLRGCLVCRSRKVRCDRSLPACRNCSRLGVTCPGYDERCESASREQILKSAQHIFREAGVEKRRVGSCEECRTTKSRCSRTRPSCTRCTSRRLSCVYQGQGNPGQGQHRTGSQRPHIQAGSGQGTATSSSPQLEYDMAGVFDVHDFGLEYCRLFSETLPEEPALRNLLVDTYFSRVQPLKMLSFIHKPTFMHAMDRATIIQDYGEPMLYVICALGARVIFYDKMQSMPVRRGIEQPIPGEAWAERARKEVLSEVHLPTVQHIMTMLLLCEYGSRADQSSLVFVLIGISFRCIRLLGLDTPKSTEAPQTQACDALASEIEKRIVWACYLFDTLAASGVDANSSWFGRYPKLPLPCPEREFLARCPSSPALFLGDFEDAERLGSIVCRLDLSSLLLVLVRLRDQVLRLIRTPPHPDISLWDPSSEFMTIIRKLDIFSQKIPEAFTLTDLNIYLLKDQRILGAVFELHRYLHAVYFDLTRVSLPGFTFPLAAGLRDAPPEFKRRCQDLCRTHAIAMSNLARQGFSHAPVAFDDVFCTAAMFEAAKIQIIYSSTVDNSVQSVEETKRNVRTALKLAQQLQVAQQEANPYIRLIIPLCMVFGLRDIAEEWRQHLQSSPDNTPEVTGSADIDHLSQIATFRRARNQLRQHQLSTSPSTTLSSGHRHSIVTASSRAGVEARSPDIDSAPSLTMQQQPLIYQGADAMHLAVGTALELGLGPSDALEPNIHMLDQASLSEFIMAADDLGEYLTWDITGSSEVPPWSSVGWLEEPPG</sequence>
<feature type="compositionally biased region" description="Polar residues" evidence="6">
    <location>
        <begin position="120"/>
        <end position="136"/>
    </location>
</feature>
<comment type="subcellular location">
    <subcellularLocation>
        <location evidence="1">Nucleus</location>
    </subcellularLocation>
</comment>
<dbReference type="CDD" id="cd12148">
    <property type="entry name" value="fungal_TF_MHR"/>
    <property type="match status" value="1"/>
</dbReference>
<evidence type="ECO:0000256" key="4">
    <source>
        <dbReference type="ARBA" id="ARBA00023163"/>
    </source>
</evidence>
<dbReference type="Gene3D" id="4.10.240.10">
    <property type="entry name" value="Zn(2)-C6 fungal-type DNA-binding domain"/>
    <property type="match status" value="2"/>
</dbReference>
<protein>
    <recommendedName>
        <fullName evidence="7">Zn(2)-C6 fungal-type domain-containing protein</fullName>
    </recommendedName>
</protein>
<dbReference type="PANTHER" id="PTHR47338:SF7">
    <property type="entry name" value="ZN(II)2CYS6 TRANSCRIPTION FACTOR (EUROFUNG)"/>
    <property type="match status" value="1"/>
</dbReference>
<feature type="region of interest" description="Disordered" evidence="6">
    <location>
        <begin position="661"/>
        <end position="703"/>
    </location>
</feature>
<evidence type="ECO:0000256" key="5">
    <source>
        <dbReference type="ARBA" id="ARBA00023242"/>
    </source>
</evidence>
<keyword evidence="4" id="KW-0804">Transcription</keyword>
<keyword evidence="2" id="KW-0479">Metal-binding</keyword>
<dbReference type="PANTHER" id="PTHR47338">
    <property type="entry name" value="ZN(II)2CYS6 TRANSCRIPTION FACTOR (EUROFUNG)-RELATED"/>
    <property type="match status" value="1"/>
</dbReference>
<dbReference type="Pfam" id="PF00172">
    <property type="entry name" value="Zn_clus"/>
    <property type="match status" value="2"/>
</dbReference>
<keyword evidence="3" id="KW-0805">Transcription regulation</keyword>
<proteinExistence type="predicted"/>
<evidence type="ECO:0000256" key="1">
    <source>
        <dbReference type="ARBA" id="ARBA00004123"/>
    </source>
</evidence>
<organism evidence="8 9">
    <name type="scientific">Dactylonectria macrodidyma</name>
    <dbReference type="NCBI Taxonomy" id="307937"/>
    <lineage>
        <taxon>Eukaryota</taxon>
        <taxon>Fungi</taxon>
        <taxon>Dikarya</taxon>
        <taxon>Ascomycota</taxon>
        <taxon>Pezizomycotina</taxon>
        <taxon>Sordariomycetes</taxon>
        <taxon>Hypocreomycetidae</taxon>
        <taxon>Hypocreales</taxon>
        <taxon>Nectriaceae</taxon>
        <taxon>Dactylonectria</taxon>
    </lineage>
</organism>
<accession>A0A9P9FMH3</accession>
<dbReference type="GO" id="GO:0006351">
    <property type="term" value="P:DNA-templated transcription"/>
    <property type="evidence" value="ECO:0007669"/>
    <property type="project" value="InterPro"/>
</dbReference>
<dbReference type="PROSITE" id="PS00463">
    <property type="entry name" value="ZN2_CY6_FUNGAL_1"/>
    <property type="match status" value="2"/>
</dbReference>
<dbReference type="GO" id="GO:0008270">
    <property type="term" value="F:zinc ion binding"/>
    <property type="evidence" value="ECO:0007669"/>
    <property type="project" value="InterPro"/>
</dbReference>
<feature type="domain" description="Zn(2)-C6 fungal-type" evidence="7">
    <location>
        <begin position="25"/>
        <end position="53"/>
    </location>
</feature>
<feature type="compositionally biased region" description="Low complexity" evidence="6">
    <location>
        <begin position="139"/>
        <end position="151"/>
    </location>
</feature>
<evidence type="ECO:0000256" key="6">
    <source>
        <dbReference type="SAM" id="MobiDB-lite"/>
    </source>
</evidence>
<gene>
    <name evidence="8" type="ORF">EDB81DRAFT_778906</name>
</gene>
<feature type="domain" description="Zn(2)-C6 fungal-type" evidence="7">
    <location>
        <begin position="88"/>
        <end position="118"/>
    </location>
</feature>
<dbReference type="SUPFAM" id="SSF57701">
    <property type="entry name" value="Zn2/Cys6 DNA-binding domain"/>
    <property type="match status" value="2"/>
</dbReference>
<dbReference type="SMART" id="SM00066">
    <property type="entry name" value="GAL4"/>
    <property type="match status" value="2"/>
</dbReference>
<dbReference type="PROSITE" id="PS50048">
    <property type="entry name" value="ZN2_CY6_FUNGAL_2"/>
    <property type="match status" value="2"/>
</dbReference>
<dbReference type="GO" id="GO:0005634">
    <property type="term" value="C:nucleus"/>
    <property type="evidence" value="ECO:0007669"/>
    <property type="project" value="UniProtKB-SubCell"/>
</dbReference>
<dbReference type="AlphaFoldDB" id="A0A9P9FMH3"/>
<keyword evidence="9" id="KW-1185">Reference proteome</keyword>
<dbReference type="Proteomes" id="UP000738349">
    <property type="component" value="Unassembled WGS sequence"/>
</dbReference>
<dbReference type="Pfam" id="PF04082">
    <property type="entry name" value="Fungal_trans"/>
    <property type="match status" value="1"/>
</dbReference>
<dbReference type="GO" id="GO:0000981">
    <property type="term" value="F:DNA-binding transcription factor activity, RNA polymerase II-specific"/>
    <property type="evidence" value="ECO:0007669"/>
    <property type="project" value="InterPro"/>
</dbReference>
<dbReference type="InterPro" id="IPR036864">
    <property type="entry name" value="Zn2-C6_fun-type_DNA-bd_sf"/>
</dbReference>
<dbReference type="EMBL" id="JAGMUV010000003">
    <property type="protein sequence ID" value="KAH7165273.1"/>
    <property type="molecule type" value="Genomic_DNA"/>
</dbReference>
<keyword evidence="5" id="KW-0539">Nucleus</keyword>
<dbReference type="InterPro" id="IPR050815">
    <property type="entry name" value="TF_fung"/>
</dbReference>
<feature type="compositionally biased region" description="Low complexity" evidence="6">
    <location>
        <begin position="667"/>
        <end position="677"/>
    </location>
</feature>
<dbReference type="GO" id="GO:0003677">
    <property type="term" value="F:DNA binding"/>
    <property type="evidence" value="ECO:0007669"/>
    <property type="project" value="InterPro"/>
</dbReference>
<feature type="region of interest" description="Disordered" evidence="6">
    <location>
        <begin position="120"/>
        <end position="151"/>
    </location>
</feature>
<reference evidence="8" key="1">
    <citation type="journal article" date="2021" name="Nat. Commun.">
        <title>Genetic determinants of endophytism in the Arabidopsis root mycobiome.</title>
        <authorList>
            <person name="Mesny F."/>
            <person name="Miyauchi S."/>
            <person name="Thiergart T."/>
            <person name="Pickel B."/>
            <person name="Atanasova L."/>
            <person name="Karlsson M."/>
            <person name="Huettel B."/>
            <person name="Barry K.W."/>
            <person name="Haridas S."/>
            <person name="Chen C."/>
            <person name="Bauer D."/>
            <person name="Andreopoulos W."/>
            <person name="Pangilinan J."/>
            <person name="LaButti K."/>
            <person name="Riley R."/>
            <person name="Lipzen A."/>
            <person name="Clum A."/>
            <person name="Drula E."/>
            <person name="Henrissat B."/>
            <person name="Kohler A."/>
            <person name="Grigoriev I.V."/>
            <person name="Martin F.M."/>
            <person name="Hacquard S."/>
        </authorList>
    </citation>
    <scope>NUCLEOTIDE SEQUENCE</scope>
    <source>
        <strain evidence="8">MPI-CAGE-AT-0147</strain>
    </source>
</reference>